<dbReference type="SUPFAM" id="SSF52096">
    <property type="entry name" value="ClpP/crotonase"/>
    <property type="match status" value="1"/>
</dbReference>
<keyword evidence="14" id="KW-0934">Plastid</keyword>
<evidence type="ECO:0000313" key="14">
    <source>
        <dbReference type="EMBL" id="QFV17130.1"/>
    </source>
</evidence>
<dbReference type="NCBIfam" id="TIGR00513">
    <property type="entry name" value="accA"/>
    <property type="match status" value="1"/>
</dbReference>
<keyword evidence="5 10" id="KW-0276">Fatty acid metabolism</keyword>
<evidence type="ECO:0000256" key="7">
    <source>
        <dbReference type="ARBA" id="ARBA00023098"/>
    </source>
</evidence>
<feature type="coiled-coil region" evidence="11">
    <location>
        <begin position="5"/>
        <end position="35"/>
    </location>
</feature>
<keyword evidence="3 10" id="KW-0808">Transferase</keyword>
<keyword evidence="6 10" id="KW-0067">ATP-binding</keyword>
<dbReference type="GO" id="GO:0009317">
    <property type="term" value="C:acetyl-CoA carboxylase complex"/>
    <property type="evidence" value="ECO:0007669"/>
    <property type="project" value="InterPro"/>
</dbReference>
<protein>
    <recommendedName>
        <fullName evidence="10">Acetyl-coenzyme A carboxylase carboxyl transferase subunit alpha</fullName>
        <shortName evidence="10">ACCase subunit alpha</shortName>
        <shortName evidence="10">Acetyl-CoA carboxylase carboxyltransferase subunit alpha</shortName>
        <ecNumber evidence="10">2.1.3.15</ecNumber>
    </recommendedName>
</protein>
<dbReference type="GO" id="GO:2001295">
    <property type="term" value="P:malonyl-CoA biosynthetic process"/>
    <property type="evidence" value="ECO:0007669"/>
    <property type="project" value="UniProtKB-UniRule"/>
</dbReference>
<evidence type="ECO:0000256" key="4">
    <source>
        <dbReference type="ARBA" id="ARBA00022741"/>
    </source>
</evidence>
<evidence type="ECO:0000259" key="12">
    <source>
        <dbReference type="PROSITE" id="PS50989"/>
    </source>
</evidence>
<name>A0A5P9RUQ4_CYAME</name>
<evidence type="ECO:0000256" key="9">
    <source>
        <dbReference type="ARBA" id="ARBA00049152"/>
    </source>
</evidence>
<comment type="subunit">
    <text evidence="10">Acetyl-CoA carboxylase is a heterohexamer composed of biotin carboxyl carrier protein (AccB), biotin carboxylase (AccC) and two subunits each of ACCase subunit alpha (AccA) and ACCase subunit beta (AccD).</text>
</comment>
<keyword evidence="14" id="KW-0150">Chloroplast</keyword>
<dbReference type="NCBIfam" id="NF041504">
    <property type="entry name" value="AccA_sub"/>
    <property type="match status" value="1"/>
</dbReference>
<dbReference type="NCBIfam" id="NF004344">
    <property type="entry name" value="PRK05724.1"/>
    <property type="match status" value="1"/>
</dbReference>
<evidence type="ECO:0000256" key="11">
    <source>
        <dbReference type="SAM" id="Coils"/>
    </source>
</evidence>
<dbReference type="UniPathway" id="UPA00655">
    <property type="reaction ID" value="UER00711"/>
</dbReference>
<reference evidence="14" key="2">
    <citation type="submission" date="2018-11" db="EMBL/GenBank/DDBJ databases">
        <title>Complete Plastid Genome of Cyanidioschyzon merolae Isolate 5578.</title>
        <authorList>
            <person name="Bi G."/>
        </authorList>
    </citation>
    <scope>NUCLEOTIDE SEQUENCE</scope>
</reference>
<feature type="domain" description="CoA carboxyltransferase C-terminal" evidence="12">
    <location>
        <begin position="31"/>
        <end position="285"/>
    </location>
</feature>
<geneLocation type="chloroplast" evidence="14"/>
<reference evidence="13" key="1">
    <citation type="submission" date="2018-11" db="EMBL/GenBank/DDBJ databases">
        <title>Complete Plastid Genome of Cyanidioschyzon merolae Isolate 5508.</title>
        <authorList>
            <person name="Bi G."/>
        </authorList>
    </citation>
    <scope>NUCLEOTIDE SEQUENCE</scope>
    <source>
        <strain evidence="13">5508</strain>
    </source>
</reference>
<keyword evidence="11" id="KW-0175">Coiled coil</keyword>
<accession>A0A5P9RUQ4</accession>
<evidence type="ECO:0000313" key="13">
    <source>
        <dbReference type="EMBL" id="QFV16951.1"/>
    </source>
</evidence>
<keyword evidence="4 10" id="KW-0547">Nucleotide-binding</keyword>
<comment type="similarity">
    <text evidence="10">Belongs to the AccA family.</text>
</comment>
<proteinExistence type="inferred from homology"/>
<dbReference type="EMBL" id="MK231135">
    <property type="protein sequence ID" value="QFV17130.1"/>
    <property type="molecule type" value="Genomic_DNA"/>
</dbReference>
<dbReference type="GO" id="GO:0003989">
    <property type="term" value="F:acetyl-CoA carboxylase activity"/>
    <property type="evidence" value="ECO:0007669"/>
    <property type="project" value="InterPro"/>
</dbReference>
<evidence type="ECO:0000256" key="3">
    <source>
        <dbReference type="ARBA" id="ARBA00022679"/>
    </source>
</evidence>
<dbReference type="AlphaFoldDB" id="A0A5P9RUQ4"/>
<dbReference type="Pfam" id="PF03255">
    <property type="entry name" value="ACCA"/>
    <property type="match status" value="1"/>
</dbReference>
<evidence type="ECO:0000256" key="1">
    <source>
        <dbReference type="ARBA" id="ARBA00004956"/>
    </source>
</evidence>
<dbReference type="InterPro" id="IPR029045">
    <property type="entry name" value="ClpP/crotonase-like_dom_sf"/>
</dbReference>
<dbReference type="SMR" id="A0A5P9RUQ4"/>
<dbReference type="PROSITE" id="PS50989">
    <property type="entry name" value="COA_CT_CTER"/>
    <property type="match status" value="1"/>
</dbReference>
<sequence length="310" mass="34949">METHFHEWQKSLQLIQQKSEELQREQIQLKSFERELRIINKWFYYGLHYEQKLQLARHPKRPTSLDYIEGMSQDWIELHGDRKGSDDQALITGIAQVEDETIVFLAHQKGRNTKENLQRNFGMPSPGGYRKALRIMNHANKFGLPLVTLIDTPGAWAGVEAEKEGQAHAIATCLQTMFSLEVPMISVIIGEGGSGGALAIGVSNWMMMLEHAVYTVATPEACAAILWKDASKSAEAAEALKIGAEDLLALGVIDEIIPEPIGCAHQDAASMTKRLKQKILRRLKQLKILSGKQLRAHRAERFRHLGYYVE</sequence>
<dbReference type="OMA" id="RNFGMAN"/>
<dbReference type="GO" id="GO:0005524">
    <property type="term" value="F:ATP binding"/>
    <property type="evidence" value="ECO:0007669"/>
    <property type="project" value="UniProtKB-KW"/>
</dbReference>
<comment type="pathway">
    <text evidence="1 10">Lipid metabolism; malonyl-CoA biosynthesis; malonyl-CoA from acetyl-CoA: step 1/1.</text>
</comment>
<dbReference type="EC" id="2.1.3.15" evidence="10"/>
<dbReference type="PRINTS" id="PR01069">
    <property type="entry name" value="ACCCTRFRASEA"/>
</dbReference>
<comment type="function">
    <text evidence="10">Component of the acetyl coenzyme A carboxylase (ACC) complex. First, biotin carboxylase catalyzes the carboxylation of biotin on its carrier protein (BCCP) and then the CO(2) group is transferred by the carboxyltransferase to acetyl-CoA to form malonyl-CoA.</text>
</comment>
<dbReference type="Gene3D" id="3.90.226.10">
    <property type="entry name" value="2-enoyl-CoA Hydratase, Chain A, domain 1"/>
    <property type="match status" value="1"/>
</dbReference>
<evidence type="ECO:0000256" key="10">
    <source>
        <dbReference type="HAMAP-Rule" id="MF_00823"/>
    </source>
</evidence>
<dbReference type="InterPro" id="IPR001095">
    <property type="entry name" value="Acetyl_CoA_COase_a_su"/>
</dbReference>
<evidence type="ECO:0000256" key="6">
    <source>
        <dbReference type="ARBA" id="ARBA00022840"/>
    </source>
</evidence>
<dbReference type="InterPro" id="IPR011763">
    <property type="entry name" value="COA_CT_C"/>
</dbReference>
<evidence type="ECO:0000256" key="2">
    <source>
        <dbReference type="ARBA" id="ARBA00022516"/>
    </source>
</evidence>
<dbReference type="GO" id="GO:0016743">
    <property type="term" value="F:carboxyl- or carbamoyltransferase activity"/>
    <property type="evidence" value="ECO:0007669"/>
    <property type="project" value="UniProtKB-UniRule"/>
</dbReference>
<gene>
    <name evidence="10 14" type="primary">accA</name>
</gene>
<dbReference type="PANTHER" id="PTHR42853:SF3">
    <property type="entry name" value="ACETYL-COENZYME A CARBOXYLASE CARBOXYL TRANSFERASE SUBUNIT ALPHA, CHLOROPLASTIC"/>
    <property type="match status" value="1"/>
</dbReference>
<evidence type="ECO:0000256" key="8">
    <source>
        <dbReference type="ARBA" id="ARBA00023160"/>
    </source>
</evidence>
<dbReference type="HAMAP" id="MF_00823">
    <property type="entry name" value="AcetylCoA_CT_alpha"/>
    <property type="match status" value="1"/>
</dbReference>
<keyword evidence="2 10" id="KW-0444">Lipid biosynthesis</keyword>
<comment type="catalytic activity">
    <reaction evidence="9 10">
        <text>N(6)-carboxybiotinyl-L-lysyl-[protein] + acetyl-CoA = N(6)-biotinyl-L-lysyl-[protein] + malonyl-CoA</text>
        <dbReference type="Rhea" id="RHEA:54728"/>
        <dbReference type="Rhea" id="RHEA-COMP:10505"/>
        <dbReference type="Rhea" id="RHEA-COMP:10506"/>
        <dbReference type="ChEBI" id="CHEBI:57288"/>
        <dbReference type="ChEBI" id="CHEBI:57384"/>
        <dbReference type="ChEBI" id="CHEBI:83144"/>
        <dbReference type="ChEBI" id="CHEBI:83145"/>
        <dbReference type="EC" id="2.1.3.15"/>
    </reaction>
</comment>
<keyword evidence="8 10" id="KW-0275">Fatty acid biosynthesis</keyword>
<dbReference type="PANTHER" id="PTHR42853">
    <property type="entry name" value="ACETYL-COENZYME A CARBOXYLASE CARBOXYL TRANSFERASE SUBUNIT ALPHA"/>
    <property type="match status" value="1"/>
</dbReference>
<keyword evidence="7 10" id="KW-0443">Lipid metabolism</keyword>
<organism evidence="14">
    <name type="scientific">Cyanidioschyzon merolae</name>
    <name type="common">Red alga</name>
    <dbReference type="NCBI Taxonomy" id="45157"/>
    <lineage>
        <taxon>Eukaryota</taxon>
        <taxon>Rhodophyta</taxon>
        <taxon>Bangiophyceae</taxon>
        <taxon>Cyanidiales</taxon>
        <taxon>Cyanidiaceae</taxon>
        <taxon>Cyanidioschyzon</taxon>
    </lineage>
</organism>
<dbReference type="EMBL" id="MK231134">
    <property type="protein sequence ID" value="QFV16951.1"/>
    <property type="molecule type" value="Genomic_DNA"/>
</dbReference>
<comment type="subcellular location">
    <subcellularLocation>
        <location evidence="10">Plastid</location>
        <location evidence="10">Chloroplast</location>
    </subcellularLocation>
</comment>
<dbReference type="GO" id="GO:0009507">
    <property type="term" value="C:chloroplast"/>
    <property type="evidence" value="ECO:0007669"/>
    <property type="project" value="UniProtKB-SubCell"/>
</dbReference>
<evidence type="ECO:0000256" key="5">
    <source>
        <dbReference type="ARBA" id="ARBA00022832"/>
    </source>
</evidence>
<dbReference type="GO" id="GO:0006633">
    <property type="term" value="P:fatty acid biosynthetic process"/>
    <property type="evidence" value="ECO:0007669"/>
    <property type="project" value="UniProtKB-KW"/>
</dbReference>